<sequence>MKEVKKLIGLLVLTAVFITGVAGGIPVRGDSLDTALTNQTQGDTSTASDAADNSTAVVSKPVKQYGILVTDKAGKVTLKDFSGDTDGRVEATDTGNIMIPLKKVTALMPDLKYVFDTKTKKVSVRSFTTKKKLVFTIGSSTYFYYSSASAKGVKKLMPYSAYVSKDSKSVMVHMSVLKWLFSSSDGVKYYTAATMQAKGYDTTVFSGIIVYNPYQNISNLMLASQVSNIGRTVKVTIPEGYSLPQTFALLVKKGVCVSQDLLYKAMNEYDFTVNYPLVSAIEPNPNRCYLLEGYLYPDTYEFNRLSKGEDAIGKFLRNGKVRITDADKQKAAALGYSIDQILTIASIIEKEGNKQDIMNNISSVIYNRLNKNMKLQMDSTINYVEWYVKPFIDGDINRYNSYYNTYKCAALPAGPICNPGRKAIDAALNPPQTEYLYFHSDKGNYFFSSTLN</sequence>
<evidence type="ECO:0000256" key="4">
    <source>
        <dbReference type="ARBA" id="ARBA00023136"/>
    </source>
</evidence>
<dbReference type="Pfam" id="PF02618">
    <property type="entry name" value="YceG"/>
    <property type="match status" value="1"/>
</dbReference>
<dbReference type="Proteomes" id="UP000515703">
    <property type="component" value="Chromosome"/>
</dbReference>
<dbReference type="EMBL" id="AP023368">
    <property type="protein sequence ID" value="BCK00380.1"/>
    <property type="molecule type" value="Genomic_DNA"/>
</dbReference>
<evidence type="ECO:0000256" key="1">
    <source>
        <dbReference type="ARBA" id="ARBA00022475"/>
    </source>
</evidence>
<evidence type="ECO:0000313" key="8">
    <source>
        <dbReference type="Proteomes" id="UP000515703"/>
    </source>
</evidence>
<keyword evidence="4" id="KW-0472">Membrane</keyword>
<dbReference type="PANTHER" id="PTHR30518:SF2">
    <property type="entry name" value="ENDOLYTIC MUREIN TRANSGLYCOSYLASE"/>
    <property type="match status" value="1"/>
</dbReference>
<name>A0A7I8DPR1_9FIRM</name>
<dbReference type="AlphaFoldDB" id="A0A7I8DPR1"/>
<accession>A0A7I8DPR1</accession>
<reference evidence="7 8" key="1">
    <citation type="submission" date="2020-08" db="EMBL/GenBank/DDBJ databases">
        <title>Draft genome sequencing of an Anaerocolumna strain isolated from anoxic soil subjected to BSD treatment.</title>
        <authorList>
            <person name="Uek A."/>
            <person name="Tonouchi A."/>
        </authorList>
    </citation>
    <scope>NUCLEOTIDE SEQUENCE [LARGE SCALE GENOMIC DNA]</scope>
    <source>
        <strain evidence="7 8">CTTW</strain>
    </source>
</reference>
<dbReference type="GO" id="GO:0071555">
    <property type="term" value="P:cell wall organization"/>
    <property type="evidence" value="ECO:0007669"/>
    <property type="project" value="UniProtKB-KW"/>
</dbReference>
<organism evidence="7 8">
    <name type="scientific">Anaerocolumna chitinilytica</name>
    <dbReference type="NCBI Taxonomy" id="1727145"/>
    <lineage>
        <taxon>Bacteria</taxon>
        <taxon>Bacillati</taxon>
        <taxon>Bacillota</taxon>
        <taxon>Clostridia</taxon>
        <taxon>Lachnospirales</taxon>
        <taxon>Lachnospiraceae</taxon>
        <taxon>Anaerocolumna</taxon>
    </lineage>
</organism>
<dbReference type="InterPro" id="IPR003770">
    <property type="entry name" value="MLTG-like"/>
</dbReference>
<proteinExistence type="predicted"/>
<dbReference type="NCBIfam" id="TIGR00247">
    <property type="entry name" value="endolytic transglycosylase MltG"/>
    <property type="match status" value="1"/>
</dbReference>
<keyword evidence="1" id="KW-1003">Cell membrane</keyword>
<keyword evidence="3" id="KW-1133">Transmembrane helix</keyword>
<evidence type="ECO:0000256" key="5">
    <source>
        <dbReference type="ARBA" id="ARBA00023239"/>
    </source>
</evidence>
<reference evidence="7 8" key="2">
    <citation type="submission" date="2020-08" db="EMBL/GenBank/DDBJ databases">
        <authorList>
            <person name="Ueki A."/>
            <person name="Tonouchi A."/>
        </authorList>
    </citation>
    <scope>NUCLEOTIDE SEQUENCE [LARGE SCALE GENOMIC DNA]</scope>
    <source>
        <strain evidence="7 8">CTTW</strain>
    </source>
</reference>
<evidence type="ECO:0000256" key="2">
    <source>
        <dbReference type="ARBA" id="ARBA00022692"/>
    </source>
</evidence>
<evidence type="ECO:0000256" key="6">
    <source>
        <dbReference type="ARBA" id="ARBA00023316"/>
    </source>
</evidence>
<dbReference type="KEGG" id="acht:bsdcttw_34200"/>
<dbReference type="RefSeq" id="WP_185256057.1">
    <property type="nucleotide sequence ID" value="NZ_AP023368.1"/>
</dbReference>
<keyword evidence="5" id="KW-0456">Lyase</keyword>
<evidence type="ECO:0008006" key="9">
    <source>
        <dbReference type="Google" id="ProtNLM"/>
    </source>
</evidence>
<evidence type="ECO:0000256" key="3">
    <source>
        <dbReference type="ARBA" id="ARBA00022989"/>
    </source>
</evidence>
<dbReference type="PANTHER" id="PTHR30518">
    <property type="entry name" value="ENDOLYTIC MUREIN TRANSGLYCOSYLASE"/>
    <property type="match status" value="1"/>
</dbReference>
<evidence type="ECO:0000313" key="7">
    <source>
        <dbReference type="EMBL" id="BCK00380.1"/>
    </source>
</evidence>
<keyword evidence="2" id="KW-0812">Transmembrane</keyword>
<protein>
    <recommendedName>
        <fullName evidence="9">Endolytic murein transglycosylase</fullName>
    </recommendedName>
</protein>
<dbReference type="GO" id="GO:0016829">
    <property type="term" value="F:lyase activity"/>
    <property type="evidence" value="ECO:0007669"/>
    <property type="project" value="UniProtKB-KW"/>
</dbReference>
<keyword evidence="8" id="KW-1185">Reference proteome</keyword>
<keyword evidence="6" id="KW-0961">Cell wall biogenesis/degradation</keyword>
<gene>
    <name evidence="7" type="ORF">bsdcttw_34200</name>
</gene>